<proteinExistence type="predicted"/>
<dbReference type="EMBL" id="CP109134">
    <property type="protein sequence ID" value="WSD09346.1"/>
    <property type="molecule type" value="Genomic_DNA"/>
</dbReference>
<sequence>MLPTQIDLSGCRQSTAIVNGLITTVYVPIDDPTTRALDSIADDSLLDRWILGTHKDLIAPDPDTACWNWHGPLNSKGYGLIYVTRGITADRCFHVGAHVVAWTIEHGTVPRWALIDGRLHRLVLDHGCCGLDASCAGGTTCRHRKCQNVRHLELVTNAENVARGKGRRGERAMLVAARSRRRRRELGLSV</sequence>
<reference evidence="1 2" key="1">
    <citation type="submission" date="2022-10" db="EMBL/GenBank/DDBJ databases">
        <title>The complete genomes of actinobacterial strains from the NBC collection.</title>
        <authorList>
            <person name="Joergensen T.S."/>
            <person name="Alvarez Arevalo M."/>
            <person name="Sterndorff E.B."/>
            <person name="Faurdal D."/>
            <person name="Vuksanovic O."/>
            <person name="Mourched A.-S."/>
            <person name="Charusanti P."/>
            <person name="Shaw S."/>
            <person name="Blin K."/>
            <person name="Weber T."/>
        </authorList>
    </citation>
    <scope>NUCLEOTIDE SEQUENCE [LARGE SCALE GENOMIC DNA]</scope>
    <source>
        <strain evidence="1 2">NBC 01753</strain>
    </source>
</reference>
<keyword evidence="2" id="KW-1185">Reference proteome</keyword>
<dbReference type="GO" id="GO:0004519">
    <property type="term" value="F:endonuclease activity"/>
    <property type="evidence" value="ECO:0007669"/>
    <property type="project" value="UniProtKB-KW"/>
</dbReference>
<evidence type="ECO:0000313" key="2">
    <source>
        <dbReference type="Proteomes" id="UP001335325"/>
    </source>
</evidence>
<keyword evidence="1" id="KW-0255">Endonuclease</keyword>
<gene>
    <name evidence="1" type="ORF">OIE73_28795</name>
</gene>
<accession>A0ABZ1GT24</accession>
<keyword evidence="1" id="KW-0378">Hydrolase</keyword>
<protein>
    <submittedName>
        <fullName evidence="1">HNH endonuclease</fullName>
    </submittedName>
</protein>
<dbReference type="GeneID" id="91546655"/>
<organism evidence="1 2">
    <name type="scientific">Streptomyces hirsutus</name>
    <dbReference type="NCBI Taxonomy" id="35620"/>
    <lineage>
        <taxon>Bacteria</taxon>
        <taxon>Bacillati</taxon>
        <taxon>Actinomycetota</taxon>
        <taxon>Actinomycetes</taxon>
        <taxon>Kitasatosporales</taxon>
        <taxon>Streptomycetaceae</taxon>
        <taxon>Streptomyces</taxon>
    </lineage>
</organism>
<dbReference type="RefSeq" id="WP_326755119.1">
    <property type="nucleotide sequence ID" value="NZ_CP109134.1"/>
</dbReference>
<evidence type="ECO:0000313" key="1">
    <source>
        <dbReference type="EMBL" id="WSD09346.1"/>
    </source>
</evidence>
<dbReference type="Proteomes" id="UP001335325">
    <property type="component" value="Chromosome"/>
</dbReference>
<keyword evidence="1" id="KW-0540">Nuclease</keyword>
<name>A0ABZ1GT24_9ACTN</name>